<reference evidence="2" key="1">
    <citation type="submission" date="2022-01" db="EMBL/GenBank/DDBJ databases">
        <authorList>
            <person name="King R."/>
        </authorList>
    </citation>
    <scope>NUCLEOTIDE SEQUENCE</scope>
</reference>
<evidence type="ECO:0000256" key="1">
    <source>
        <dbReference type="SAM" id="MobiDB-lite"/>
    </source>
</evidence>
<dbReference type="EMBL" id="OU892278">
    <property type="protein sequence ID" value="CAG9764586.1"/>
    <property type="molecule type" value="Genomic_DNA"/>
</dbReference>
<gene>
    <name evidence="2" type="ORF">CEUTPL_LOCUS5221</name>
</gene>
<feature type="compositionally biased region" description="Gly residues" evidence="1">
    <location>
        <begin position="1"/>
        <end position="10"/>
    </location>
</feature>
<evidence type="ECO:0000313" key="3">
    <source>
        <dbReference type="Proteomes" id="UP001152799"/>
    </source>
</evidence>
<sequence length="167" mass="18170">MSGGCGGGCGSRRSISLMNESDRSPSRYSYAPDPNTVYYEQRQTTSTRRIGVRLPTPEEERMILAATSPSSNSRYLMNSSSSSSSSRPRESSYSRQYLDAGPSVSQRSLSRSISPRMSPKHSTSVLSKLSASRQSTMIEDDFEDEDPFPGSFQAGSFGSSRRSGCGC</sequence>
<organism evidence="2 3">
    <name type="scientific">Ceutorhynchus assimilis</name>
    <name type="common">cabbage seed weevil</name>
    <dbReference type="NCBI Taxonomy" id="467358"/>
    <lineage>
        <taxon>Eukaryota</taxon>
        <taxon>Metazoa</taxon>
        <taxon>Ecdysozoa</taxon>
        <taxon>Arthropoda</taxon>
        <taxon>Hexapoda</taxon>
        <taxon>Insecta</taxon>
        <taxon>Pterygota</taxon>
        <taxon>Neoptera</taxon>
        <taxon>Endopterygota</taxon>
        <taxon>Coleoptera</taxon>
        <taxon>Polyphaga</taxon>
        <taxon>Cucujiformia</taxon>
        <taxon>Curculionidae</taxon>
        <taxon>Ceutorhynchinae</taxon>
        <taxon>Ceutorhynchus</taxon>
    </lineage>
</organism>
<accession>A0A9N9MPT5</accession>
<evidence type="ECO:0000313" key="2">
    <source>
        <dbReference type="EMBL" id="CAG9764586.1"/>
    </source>
</evidence>
<dbReference type="AlphaFoldDB" id="A0A9N9MPT5"/>
<protein>
    <submittedName>
        <fullName evidence="2">Uncharacterized protein</fullName>
    </submittedName>
</protein>
<keyword evidence="3" id="KW-1185">Reference proteome</keyword>
<feature type="compositionally biased region" description="Acidic residues" evidence="1">
    <location>
        <begin position="138"/>
        <end position="147"/>
    </location>
</feature>
<name>A0A9N9MPT5_9CUCU</name>
<proteinExistence type="predicted"/>
<feature type="compositionally biased region" description="Polar residues" evidence="1">
    <location>
        <begin position="120"/>
        <end position="137"/>
    </location>
</feature>
<feature type="compositionally biased region" description="Low complexity" evidence="1">
    <location>
        <begin position="68"/>
        <end position="86"/>
    </location>
</feature>
<dbReference type="Proteomes" id="UP001152799">
    <property type="component" value="Chromosome 2"/>
</dbReference>
<feature type="region of interest" description="Disordered" evidence="1">
    <location>
        <begin position="1"/>
        <end position="167"/>
    </location>
</feature>
<feature type="compositionally biased region" description="Low complexity" evidence="1">
    <location>
        <begin position="103"/>
        <end position="116"/>
    </location>
</feature>
<feature type="compositionally biased region" description="Low complexity" evidence="1">
    <location>
        <begin position="148"/>
        <end position="167"/>
    </location>
</feature>